<dbReference type="InterPro" id="IPR000719">
    <property type="entry name" value="Prot_kinase_dom"/>
</dbReference>
<keyword evidence="14" id="KW-1185">Reference proteome</keyword>
<dbReference type="PROSITE" id="PS00108">
    <property type="entry name" value="PROTEIN_KINASE_ST"/>
    <property type="match status" value="1"/>
</dbReference>
<dbReference type="GO" id="GO:1902065">
    <property type="term" value="P:response to L-glutamate"/>
    <property type="evidence" value="ECO:0007669"/>
    <property type="project" value="UniProtKB-ARBA"/>
</dbReference>
<dbReference type="PANTHER" id="PTHR48016">
    <property type="entry name" value="MAP KINASE KINASE KINASE SSK2-RELATED-RELATED"/>
    <property type="match status" value="1"/>
</dbReference>
<dbReference type="AlphaFoldDB" id="A0A811PSS2"/>
<name>A0A811PSS2_9POAL</name>
<organism evidence="13 14">
    <name type="scientific">Miscanthus lutarioriparius</name>
    <dbReference type="NCBI Taxonomy" id="422564"/>
    <lineage>
        <taxon>Eukaryota</taxon>
        <taxon>Viridiplantae</taxon>
        <taxon>Streptophyta</taxon>
        <taxon>Embryophyta</taxon>
        <taxon>Tracheophyta</taxon>
        <taxon>Spermatophyta</taxon>
        <taxon>Magnoliopsida</taxon>
        <taxon>Liliopsida</taxon>
        <taxon>Poales</taxon>
        <taxon>Poaceae</taxon>
        <taxon>PACMAD clade</taxon>
        <taxon>Panicoideae</taxon>
        <taxon>Andropogonodae</taxon>
        <taxon>Andropogoneae</taxon>
        <taxon>Saccharinae</taxon>
        <taxon>Miscanthus</taxon>
    </lineage>
</organism>
<comment type="catalytic activity">
    <reaction evidence="9">
        <text>L-seryl-[protein] + ATP = O-phospho-L-seryl-[protein] + ADP + H(+)</text>
        <dbReference type="Rhea" id="RHEA:17989"/>
        <dbReference type="Rhea" id="RHEA-COMP:9863"/>
        <dbReference type="Rhea" id="RHEA-COMP:11604"/>
        <dbReference type="ChEBI" id="CHEBI:15378"/>
        <dbReference type="ChEBI" id="CHEBI:29999"/>
        <dbReference type="ChEBI" id="CHEBI:30616"/>
        <dbReference type="ChEBI" id="CHEBI:83421"/>
        <dbReference type="ChEBI" id="CHEBI:456216"/>
        <dbReference type="EC" id="2.7.11.25"/>
    </reaction>
</comment>
<evidence type="ECO:0000256" key="4">
    <source>
        <dbReference type="ARBA" id="ARBA00022679"/>
    </source>
</evidence>
<dbReference type="GO" id="GO:0005524">
    <property type="term" value="F:ATP binding"/>
    <property type="evidence" value="ECO:0007669"/>
    <property type="project" value="UniProtKB-UniRule"/>
</dbReference>
<dbReference type="GO" id="GO:0005737">
    <property type="term" value="C:cytoplasm"/>
    <property type="evidence" value="ECO:0007669"/>
    <property type="project" value="TreeGrafter"/>
</dbReference>
<dbReference type="InterPro" id="IPR011009">
    <property type="entry name" value="Kinase-like_dom_sf"/>
</dbReference>
<evidence type="ECO:0000256" key="1">
    <source>
        <dbReference type="ARBA" id="ARBA00006529"/>
    </source>
</evidence>
<dbReference type="Pfam" id="PF00069">
    <property type="entry name" value="Pkinase"/>
    <property type="match status" value="1"/>
</dbReference>
<gene>
    <name evidence="13" type="ORF">NCGR_LOCUS33173</name>
</gene>
<reference evidence="13" key="1">
    <citation type="submission" date="2020-10" db="EMBL/GenBank/DDBJ databases">
        <authorList>
            <person name="Han B."/>
            <person name="Lu T."/>
            <person name="Zhao Q."/>
            <person name="Huang X."/>
            <person name="Zhao Y."/>
        </authorList>
    </citation>
    <scope>NUCLEOTIDE SEQUENCE</scope>
</reference>
<feature type="region of interest" description="Disordered" evidence="11">
    <location>
        <begin position="1"/>
        <end position="48"/>
    </location>
</feature>
<feature type="compositionally biased region" description="Low complexity" evidence="11">
    <location>
        <begin position="107"/>
        <end position="117"/>
    </location>
</feature>
<keyword evidence="4" id="KW-0808">Transferase</keyword>
<dbReference type="OrthoDB" id="266718at2759"/>
<dbReference type="PRINTS" id="PR00109">
    <property type="entry name" value="TYRKINASE"/>
</dbReference>
<dbReference type="Gene3D" id="1.10.510.10">
    <property type="entry name" value="Transferase(Phosphotransferase) domain 1"/>
    <property type="match status" value="1"/>
</dbReference>
<evidence type="ECO:0000256" key="7">
    <source>
        <dbReference type="ARBA" id="ARBA00022840"/>
    </source>
</evidence>
<evidence type="ECO:0000256" key="2">
    <source>
        <dbReference type="ARBA" id="ARBA00012406"/>
    </source>
</evidence>
<feature type="domain" description="Protein kinase" evidence="12">
    <location>
        <begin position="262"/>
        <end position="514"/>
    </location>
</feature>
<comment type="catalytic activity">
    <reaction evidence="8">
        <text>L-threonyl-[protein] + ATP = O-phospho-L-threonyl-[protein] + ADP + H(+)</text>
        <dbReference type="Rhea" id="RHEA:46608"/>
        <dbReference type="Rhea" id="RHEA-COMP:11060"/>
        <dbReference type="Rhea" id="RHEA-COMP:11605"/>
        <dbReference type="ChEBI" id="CHEBI:15378"/>
        <dbReference type="ChEBI" id="CHEBI:30013"/>
        <dbReference type="ChEBI" id="CHEBI:30616"/>
        <dbReference type="ChEBI" id="CHEBI:61977"/>
        <dbReference type="ChEBI" id="CHEBI:456216"/>
        <dbReference type="EC" id="2.7.11.25"/>
    </reaction>
</comment>
<dbReference type="FunFam" id="1.10.510.10:FF:000359">
    <property type="entry name" value="Mitogen-activated protein kinase 1, putative, expressed"/>
    <property type="match status" value="1"/>
</dbReference>
<dbReference type="Gene3D" id="3.30.200.20">
    <property type="entry name" value="Phosphorylase Kinase, domain 1"/>
    <property type="match status" value="1"/>
</dbReference>
<evidence type="ECO:0000313" key="13">
    <source>
        <dbReference type="EMBL" id="CAD6249342.1"/>
    </source>
</evidence>
<evidence type="ECO:0000256" key="11">
    <source>
        <dbReference type="SAM" id="MobiDB-lite"/>
    </source>
</evidence>
<dbReference type="SMART" id="SM00220">
    <property type="entry name" value="S_TKc"/>
    <property type="match status" value="1"/>
</dbReference>
<evidence type="ECO:0000256" key="6">
    <source>
        <dbReference type="ARBA" id="ARBA00022777"/>
    </source>
</evidence>
<evidence type="ECO:0000256" key="9">
    <source>
        <dbReference type="ARBA" id="ARBA00048329"/>
    </source>
</evidence>
<dbReference type="SUPFAM" id="SSF56112">
    <property type="entry name" value="Protein kinase-like (PK-like)"/>
    <property type="match status" value="1"/>
</dbReference>
<evidence type="ECO:0000256" key="3">
    <source>
        <dbReference type="ARBA" id="ARBA00022527"/>
    </source>
</evidence>
<keyword evidence="5 10" id="KW-0547">Nucleotide-binding</keyword>
<dbReference type="InterPro" id="IPR050538">
    <property type="entry name" value="MAP_kinase_kinase_kinase"/>
</dbReference>
<dbReference type="InterPro" id="IPR001245">
    <property type="entry name" value="Ser-Thr/Tyr_kinase_cat_dom"/>
</dbReference>
<evidence type="ECO:0000313" key="14">
    <source>
        <dbReference type="Proteomes" id="UP000604825"/>
    </source>
</evidence>
<keyword evidence="3" id="KW-0723">Serine/threonine-protein kinase</keyword>
<accession>A0A811PSS2</accession>
<evidence type="ECO:0000259" key="12">
    <source>
        <dbReference type="PROSITE" id="PS50011"/>
    </source>
</evidence>
<feature type="binding site" evidence="10">
    <location>
        <position position="290"/>
    </location>
    <ligand>
        <name>ATP</name>
        <dbReference type="ChEBI" id="CHEBI:30616"/>
    </ligand>
</feature>
<dbReference type="InterPro" id="IPR008271">
    <property type="entry name" value="Ser/Thr_kinase_AS"/>
</dbReference>
<dbReference type="InterPro" id="IPR017441">
    <property type="entry name" value="Protein_kinase_ATP_BS"/>
</dbReference>
<dbReference type="PROSITE" id="PS00107">
    <property type="entry name" value="PROTEIN_KINASE_ATP"/>
    <property type="match status" value="1"/>
</dbReference>
<evidence type="ECO:0000256" key="10">
    <source>
        <dbReference type="PROSITE-ProRule" id="PRU10141"/>
    </source>
</evidence>
<evidence type="ECO:0000256" key="5">
    <source>
        <dbReference type="ARBA" id="ARBA00022741"/>
    </source>
</evidence>
<dbReference type="EMBL" id="CAJGYO010000008">
    <property type="protein sequence ID" value="CAD6249342.1"/>
    <property type="molecule type" value="Genomic_DNA"/>
</dbReference>
<protein>
    <recommendedName>
        <fullName evidence="2">mitogen-activated protein kinase kinase kinase</fullName>
        <ecNumber evidence="2">2.7.11.25</ecNumber>
    </recommendedName>
</protein>
<feature type="region of interest" description="Disordered" evidence="11">
    <location>
        <begin position="107"/>
        <end position="129"/>
    </location>
</feature>
<sequence length="523" mass="56758">MAAPQRPRPRHRPQLARINAMKHSSYPAEDDGADDLAPVDLGPEFASQTSFRIRRGGAEVADLFRKLGLKGPEDFTISPAVYAATMAHIPNSSRSRRQSLEAPQLLPGAGAEGMAPAPQGPPDVSGRDAAVAARLDAAVEGEQAALAAKVVQPEAAEVSARSYKGSGTESSNRAVQSETGESSIRAIAAVVKERTADGVKGKGDVVKVDQLRVERTKAVVVEAPRETTAAVVQALAESPSRSTEYLISPSPNRRFKRTITSWQKGHHLGSGSFGSVSEAISDDGFFFAVKEVSLMDQGLNAKQCILQLEHEISLLSRLEHENIVQYFGTDKEGGKLYIFLELVTQGSLAALYKKYRLQDSQVSAYTRQILNGLHYLHQRNVLHRDIKCANILVDASGLVKLADFGLAKEMSILNQAKSSKGTVYWMAPEVAKAKPHGPPADIWSLGCTVLEMLTGKVPYPDMEWTHALLKIGRGIPPEIPNTLSEDARDFIKKCVQANPNDRPSAAQLFEHPFVQRSLQQYGA</sequence>
<keyword evidence="7 10" id="KW-0067">ATP-binding</keyword>
<comment type="similarity">
    <text evidence="1">Belongs to the protein kinase superfamily. STE Ser/Thr protein kinase family. MAP kinase kinase kinase subfamily.</text>
</comment>
<comment type="caution">
    <text evidence="13">The sequence shown here is derived from an EMBL/GenBank/DDBJ whole genome shotgun (WGS) entry which is preliminary data.</text>
</comment>
<keyword evidence="6" id="KW-0418">Kinase</keyword>
<dbReference type="Proteomes" id="UP000604825">
    <property type="component" value="Unassembled WGS sequence"/>
</dbReference>
<dbReference type="PROSITE" id="PS50011">
    <property type="entry name" value="PROTEIN_KINASE_DOM"/>
    <property type="match status" value="1"/>
</dbReference>
<feature type="region of interest" description="Disordered" evidence="11">
    <location>
        <begin position="159"/>
        <end position="179"/>
    </location>
</feature>
<proteinExistence type="inferred from homology"/>
<dbReference type="GO" id="GO:0004709">
    <property type="term" value="F:MAP kinase kinase kinase activity"/>
    <property type="evidence" value="ECO:0007669"/>
    <property type="project" value="UniProtKB-EC"/>
</dbReference>
<feature type="compositionally biased region" description="Polar residues" evidence="11">
    <location>
        <begin position="165"/>
        <end position="179"/>
    </location>
</feature>
<dbReference type="EC" id="2.7.11.25" evidence="2"/>
<dbReference type="PANTHER" id="PTHR48016:SF57">
    <property type="entry name" value="MAP KINASE SUPERFAMILY PROTEIN-RELATED"/>
    <property type="match status" value="1"/>
</dbReference>
<evidence type="ECO:0000256" key="8">
    <source>
        <dbReference type="ARBA" id="ARBA00047559"/>
    </source>
</evidence>